<reference evidence="1 2" key="1">
    <citation type="submission" date="2023-02" db="EMBL/GenBank/DDBJ databases">
        <title>LHISI_Scaffold_Assembly.</title>
        <authorList>
            <person name="Stuart O.P."/>
            <person name="Cleave R."/>
            <person name="Magrath M.J.L."/>
            <person name="Mikheyev A.S."/>
        </authorList>
    </citation>
    <scope>NUCLEOTIDE SEQUENCE [LARGE SCALE GENOMIC DNA]</scope>
    <source>
        <strain evidence="1">Daus_M_001</strain>
        <tissue evidence="1">Leg muscle</tissue>
    </source>
</reference>
<dbReference type="EMBL" id="JARBHB010000004">
    <property type="protein sequence ID" value="KAJ8886253.1"/>
    <property type="molecule type" value="Genomic_DNA"/>
</dbReference>
<comment type="caution">
    <text evidence="1">The sequence shown here is derived from an EMBL/GenBank/DDBJ whole genome shotgun (WGS) entry which is preliminary data.</text>
</comment>
<sequence length="75" mass="8501">MSKVSKSFLHIYRYTKPRTLVFLAGQHYRYIIMYAGGPILLSTKYEPVVSLSTAESEFIAVSECFEGSIVYEIAV</sequence>
<gene>
    <name evidence="1" type="ORF">PR048_012462</name>
</gene>
<name>A0ABQ9HQU7_9NEOP</name>
<accession>A0ABQ9HQU7</accession>
<protein>
    <submittedName>
        <fullName evidence="1">Uncharacterized protein</fullName>
    </submittedName>
</protein>
<dbReference type="Proteomes" id="UP001159363">
    <property type="component" value="Chromosome X"/>
</dbReference>
<evidence type="ECO:0000313" key="1">
    <source>
        <dbReference type="EMBL" id="KAJ8886253.1"/>
    </source>
</evidence>
<keyword evidence="2" id="KW-1185">Reference proteome</keyword>
<organism evidence="1 2">
    <name type="scientific">Dryococelus australis</name>
    <dbReference type="NCBI Taxonomy" id="614101"/>
    <lineage>
        <taxon>Eukaryota</taxon>
        <taxon>Metazoa</taxon>
        <taxon>Ecdysozoa</taxon>
        <taxon>Arthropoda</taxon>
        <taxon>Hexapoda</taxon>
        <taxon>Insecta</taxon>
        <taxon>Pterygota</taxon>
        <taxon>Neoptera</taxon>
        <taxon>Polyneoptera</taxon>
        <taxon>Phasmatodea</taxon>
        <taxon>Verophasmatodea</taxon>
        <taxon>Anareolatae</taxon>
        <taxon>Phasmatidae</taxon>
        <taxon>Eurycanthinae</taxon>
        <taxon>Dryococelus</taxon>
    </lineage>
</organism>
<evidence type="ECO:0000313" key="2">
    <source>
        <dbReference type="Proteomes" id="UP001159363"/>
    </source>
</evidence>
<proteinExistence type="predicted"/>